<dbReference type="SUPFAM" id="SSF56204">
    <property type="entry name" value="Hect, E3 ligase catalytic domain"/>
    <property type="match status" value="1"/>
</dbReference>
<keyword evidence="4" id="KW-0808">Transferase</keyword>
<dbReference type="PANTHER" id="PTHR11254">
    <property type="entry name" value="HECT DOMAIN UBIQUITIN-PROTEIN LIGASE"/>
    <property type="match status" value="1"/>
</dbReference>
<evidence type="ECO:0000256" key="11">
    <source>
        <dbReference type="SAM" id="Phobius"/>
    </source>
</evidence>
<evidence type="ECO:0000256" key="1">
    <source>
        <dbReference type="ARBA" id="ARBA00000885"/>
    </source>
</evidence>
<dbReference type="CDD" id="cd00078">
    <property type="entry name" value="HECTc"/>
    <property type="match status" value="1"/>
</dbReference>
<dbReference type="InterPro" id="IPR050409">
    <property type="entry name" value="E3_ubiq-protein_ligase"/>
</dbReference>
<dbReference type="GO" id="GO:0005737">
    <property type="term" value="C:cytoplasm"/>
    <property type="evidence" value="ECO:0007669"/>
    <property type="project" value="TreeGrafter"/>
</dbReference>
<dbReference type="GO" id="GO:0008270">
    <property type="term" value="F:zinc ion binding"/>
    <property type="evidence" value="ECO:0007669"/>
    <property type="project" value="UniProtKB-KW"/>
</dbReference>
<evidence type="ECO:0000256" key="4">
    <source>
        <dbReference type="ARBA" id="ARBA00022679"/>
    </source>
</evidence>
<evidence type="ECO:0000313" key="14">
    <source>
        <dbReference type="EMBL" id="TMW60683.1"/>
    </source>
</evidence>
<dbReference type="AlphaFoldDB" id="A0A8K1CDN3"/>
<keyword evidence="11" id="KW-0812">Transmembrane</keyword>
<feature type="active site" description="Glycyl thioester intermediate" evidence="9">
    <location>
        <position position="462"/>
    </location>
</feature>
<feature type="transmembrane region" description="Helical" evidence="11">
    <location>
        <begin position="65"/>
        <end position="84"/>
    </location>
</feature>
<evidence type="ECO:0000259" key="13">
    <source>
        <dbReference type="PROSITE" id="PS50237"/>
    </source>
</evidence>
<dbReference type="GO" id="GO:0061630">
    <property type="term" value="F:ubiquitin protein ligase activity"/>
    <property type="evidence" value="ECO:0007669"/>
    <property type="project" value="UniProtKB-EC"/>
</dbReference>
<comment type="caution">
    <text evidence="14">The sequence shown here is derived from an EMBL/GenBank/DDBJ whole genome shotgun (WGS) entry which is preliminary data.</text>
</comment>
<evidence type="ECO:0000256" key="8">
    <source>
        <dbReference type="ARBA" id="ARBA00022833"/>
    </source>
</evidence>
<keyword evidence="5" id="KW-0479">Metal-binding</keyword>
<dbReference type="Proteomes" id="UP000794436">
    <property type="component" value="Unassembled WGS sequence"/>
</dbReference>
<evidence type="ECO:0000256" key="3">
    <source>
        <dbReference type="ARBA" id="ARBA00012485"/>
    </source>
</evidence>
<dbReference type="InterPro" id="IPR000569">
    <property type="entry name" value="HECT_dom"/>
</dbReference>
<evidence type="ECO:0000256" key="6">
    <source>
        <dbReference type="ARBA" id="ARBA00022771"/>
    </source>
</evidence>
<evidence type="ECO:0000256" key="5">
    <source>
        <dbReference type="ARBA" id="ARBA00022723"/>
    </source>
</evidence>
<keyword evidence="11" id="KW-0472">Membrane</keyword>
<feature type="domain" description="HECT" evidence="13">
    <location>
        <begin position="158"/>
        <end position="495"/>
    </location>
</feature>
<keyword evidence="15" id="KW-1185">Reference proteome</keyword>
<dbReference type="GO" id="GO:0016567">
    <property type="term" value="P:protein ubiquitination"/>
    <property type="evidence" value="ECO:0007669"/>
    <property type="project" value="TreeGrafter"/>
</dbReference>
<gene>
    <name evidence="14" type="ORF">Poli38472_000725</name>
</gene>
<sequence length="495" mass="54869">MAKAACEARCAALFRLCATQASDSGCGACIVEYAGASSGKTACVREEASGSSKSSGGGAGTSSSIAVEVTLGLGCGVLFFFLVVSMARRGWFTWCTRLRRTQQYRGYFQSTSPRWQCSVCLHDNSAVHKQCVLCASDSPGVHREHMLKQSMQLFLTAPSTTLRRHLRVDFMEEPGVDGGGILREWLHLVCSSLFSDALGVFEPANSSIHQGYWINRNAALRCRSHLQVLSFAGKLLGKALLEGMIINVQLSIPLLKHLLGVPFSLTDLRNVDEQIYSSLVYLLKNDEVEQLGLTFAVAGHELIPDGANVAVTDVNKQRYVDRLVKYYLFDSVERELKCFTEGVRSVIPGNILHVFDYRELDLLISGLAEIDVVDWKEHTDVRLLDQDLGRELQIIEWFWDIIGAMSQIERSRLLQYVTGCGGLPVEGFAGLTGLDGLLQPFTIQLTDTASNSYTMLPYASTCVNRLDIPMYSSRDEMEEMLHMVIQMDVTGFNRQ</sequence>
<keyword evidence="7 9" id="KW-0833">Ubl conjugation pathway</keyword>
<dbReference type="GO" id="GO:0006511">
    <property type="term" value="P:ubiquitin-dependent protein catabolic process"/>
    <property type="evidence" value="ECO:0007669"/>
    <property type="project" value="TreeGrafter"/>
</dbReference>
<keyword evidence="6 10" id="KW-0863">Zinc-finger</keyword>
<dbReference type="SMART" id="SM00119">
    <property type="entry name" value="HECTc"/>
    <property type="match status" value="1"/>
</dbReference>
<dbReference type="EC" id="2.3.2.26" evidence="3"/>
<dbReference type="FunFam" id="3.30.2410.10:FF:000009">
    <property type="entry name" value="Probable E3 ubiquitin-protein ligase HECTD2"/>
    <property type="match status" value="1"/>
</dbReference>
<reference evidence="14" key="1">
    <citation type="submission" date="2019-03" db="EMBL/GenBank/DDBJ databases">
        <title>Long read genome sequence of the mycoparasitic Pythium oligandrum ATCC 38472 isolated from sugarbeet rhizosphere.</title>
        <authorList>
            <person name="Gaulin E."/>
        </authorList>
    </citation>
    <scope>NUCLEOTIDE SEQUENCE</scope>
    <source>
        <strain evidence="14">ATCC 38472_TT</strain>
    </source>
</reference>
<keyword evidence="8" id="KW-0862">Zinc</keyword>
<dbReference type="PROSITE" id="PS50237">
    <property type="entry name" value="HECT"/>
    <property type="match status" value="1"/>
</dbReference>
<dbReference type="OrthoDB" id="8068875at2759"/>
<dbReference type="Pfam" id="PF00632">
    <property type="entry name" value="HECT"/>
    <property type="match status" value="1"/>
</dbReference>
<dbReference type="PROSITE" id="PS01358">
    <property type="entry name" value="ZF_RANBP2_1"/>
    <property type="match status" value="1"/>
</dbReference>
<accession>A0A8K1CDN3</accession>
<protein>
    <recommendedName>
        <fullName evidence="3">HECT-type E3 ubiquitin transferase</fullName>
        <ecNumber evidence="3">2.3.2.26</ecNumber>
    </recommendedName>
</protein>
<evidence type="ECO:0000313" key="15">
    <source>
        <dbReference type="Proteomes" id="UP000794436"/>
    </source>
</evidence>
<name>A0A8K1CDN3_PYTOL</name>
<evidence type="ECO:0000256" key="7">
    <source>
        <dbReference type="ARBA" id="ARBA00022786"/>
    </source>
</evidence>
<keyword evidence="11" id="KW-1133">Transmembrane helix</keyword>
<dbReference type="InterPro" id="IPR035983">
    <property type="entry name" value="Hect_E3_ubiquitin_ligase"/>
</dbReference>
<feature type="domain" description="RanBP2-type" evidence="12">
    <location>
        <begin position="111"/>
        <end position="140"/>
    </location>
</feature>
<evidence type="ECO:0000256" key="9">
    <source>
        <dbReference type="PROSITE-ProRule" id="PRU00104"/>
    </source>
</evidence>
<organism evidence="14 15">
    <name type="scientific">Pythium oligandrum</name>
    <name type="common">Mycoparasitic fungus</name>
    <dbReference type="NCBI Taxonomy" id="41045"/>
    <lineage>
        <taxon>Eukaryota</taxon>
        <taxon>Sar</taxon>
        <taxon>Stramenopiles</taxon>
        <taxon>Oomycota</taxon>
        <taxon>Peronosporomycetes</taxon>
        <taxon>Pythiales</taxon>
        <taxon>Pythiaceae</taxon>
        <taxon>Pythium</taxon>
    </lineage>
</organism>
<dbReference type="EMBL" id="SPLM01000108">
    <property type="protein sequence ID" value="TMW60683.1"/>
    <property type="molecule type" value="Genomic_DNA"/>
</dbReference>
<comment type="pathway">
    <text evidence="2">Protein modification; protein ubiquitination.</text>
</comment>
<comment type="catalytic activity">
    <reaction evidence="1">
        <text>S-ubiquitinyl-[E2 ubiquitin-conjugating enzyme]-L-cysteine + [acceptor protein]-L-lysine = [E2 ubiquitin-conjugating enzyme]-L-cysteine + N(6)-ubiquitinyl-[acceptor protein]-L-lysine.</text>
        <dbReference type="EC" id="2.3.2.26"/>
    </reaction>
</comment>
<dbReference type="PROSITE" id="PS50199">
    <property type="entry name" value="ZF_RANBP2_2"/>
    <property type="match status" value="1"/>
</dbReference>
<evidence type="ECO:0000256" key="2">
    <source>
        <dbReference type="ARBA" id="ARBA00004906"/>
    </source>
</evidence>
<proteinExistence type="predicted"/>
<dbReference type="Gene3D" id="3.30.2410.10">
    <property type="entry name" value="Hect, E3 ligase catalytic domain"/>
    <property type="match status" value="1"/>
</dbReference>
<evidence type="ECO:0000259" key="12">
    <source>
        <dbReference type="PROSITE" id="PS50199"/>
    </source>
</evidence>
<dbReference type="Gene3D" id="3.90.1750.10">
    <property type="entry name" value="Hect, E3 ligase catalytic domains"/>
    <property type="match status" value="1"/>
</dbReference>
<dbReference type="InterPro" id="IPR001876">
    <property type="entry name" value="Znf_RanBP2"/>
</dbReference>
<evidence type="ECO:0000256" key="10">
    <source>
        <dbReference type="PROSITE-ProRule" id="PRU00322"/>
    </source>
</evidence>
<dbReference type="PANTHER" id="PTHR11254:SF440">
    <property type="entry name" value="E3 UBIQUITIN-PROTEIN LIGASE NEDD-4"/>
    <property type="match status" value="1"/>
</dbReference>
<dbReference type="Gene3D" id="3.30.2160.10">
    <property type="entry name" value="Hect, E3 ligase catalytic domain"/>
    <property type="match status" value="1"/>
</dbReference>